<protein>
    <submittedName>
        <fullName evidence="1">CLUMA_CG008579, isoform A</fullName>
    </submittedName>
</protein>
<reference evidence="1 2" key="1">
    <citation type="submission" date="2015-04" db="EMBL/GenBank/DDBJ databases">
        <authorList>
            <person name="Syromyatnikov M.Y."/>
            <person name="Popov V.N."/>
        </authorList>
    </citation>
    <scope>NUCLEOTIDE SEQUENCE [LARGE SCALE GENOMIC DNA]</scope>
</reference>
<evidence type="ECO:0000313" key="1">
    <source>
        <dbReference type="EMBL" id="CRK95101.1"/>
    </source>
</evidence>
<dbReference type="Proteomes" id="UP000183832">
    <property type="component" value="Unassembled WGS sequence"/>
</dbReference>
<organism evidence="1 2">
    <name type="scientific">Clunio marinus</name>
    <dbReference type="NCBI Taxonomy" id="568069"/>
    <lineage>
        <taxon>Eukaryota</taxon>
        <taxon>Metazoa</taxon>
        <taxon>Ecdysozoa</taxon>
        <taxon>Arthropoda</taxon>
        <taxon>Hexapoda</taxon>
        <taxon>Insecta</taxon>
        <taxon>Pterygota</taxon>
        <taxon>Neoptera</taxon>
        <taxon>Endopterygota</taxon>
        <taxon>Diptera</taxon>
        <taxon>Nematocera</taxon>
        <taxon>Chironomoidea</taxon>
        <taxon>Chironomidae</taxon>
        <taxon>Clunio</taxon>
    </lineage>
</organism>
<proteinExistence type="predicted"/>
<sequence length="100" mass="11454">MRGKNLLAAHVSRRQENSASFNYIHMNCHKRIHMKCKEARYVACNKSKRADFSWRTSSSPSTLTTNVIIFHFEESGNKKAMLPILMLVRSAAETVLRQAT</sequence>
<gene>
    <name evidence="1" type="ORF">CLUMA_CG008579</name>
</gene>
<name>A0A1J1I484_9DIPT</name>
<dbReference type="EMBL" id="CVRI01000040">
    <property type="protein sequence ID" value="CRK95101.1"/>
    <property type="molecule type" value="Genomic_DNA"/>
</dbReference>
<dbReference type="AlphaFoldDB" id="A0A1J1I484"/>
<keyword evidence="2" id="KW-1185">Reference proteome</keyword>
<accession>A0A1J1I484</accession>
<evidence type="ECO:0000313" key="2">
    <source>
        <dbReference type="Proteomes" id="UP000183832"/>
    </source>
</evidence>